<dbReference type="AlphaFoldDB" id="X0Y168"/>
<comment type="caution">
    <text evidence="1">The sequence shown here is derived from an EMBL/GenBank/DDBJ whole genome shotgun (WGS) entry which is preliminary data.</text>
</comment>
<accession>X0Y168</accession>
<protein>
    <submittedName>
        <fullName evidence="1">Uncharacterized protein</fullName>
    </submittedName>
</protein>
<name>X0Y168_9ZZZZ</name>
<reference evidence="1" key="1">
    <citation type="journal article" date="2014" name="Front. Microbiol.">
        <title>High frequency of phylogenetically diverse reductive dehalogenase-homologous genes in deep subseafloor sedimentary metagenomes.</title>
        <authorList>
            <person name="Kawai M."/>
            <person name="Futagami T."/>
            <person name="Toyoda A."/>
            <person name="Takaki Y."/>
            <person name="Nishi S."/>
            <person name="Hori S."/>
            <person name="Arai W."/>
            <person name="Tsubouchi T."/>
            <person name="Morono Y."/>
            <person name="Uchiyama I."/>
            <person name="Ito T."/>
            <person name="Fujiyama A."/>
            <person name="Inagaki F."/>
            <person name="Takami H."/>
        </authorList>
    </citation>
    <scope>NUCLEOTIDE SEQUENCE</scope>
    <source>
        <strain evidence="1">Expedition CK06-06</strain>
    </source>
</reference>
<sequence length="159" mass="17639">LLFLPMLASAEHHRGHAIAHLDGAINWLDSSIGLAALYRDNNADTELQVKRANKYVIYATKYRNRMSDALSLLSSGGDLDEVRRLMNAPGIPGKRESALWGVTQIVAIINTMITEDAPNLARLKGVLRLQTKSAGLAGYALWHVNDAIREEIYQDPEFQ</sequence>
<organism evidence="1">
    <name type="scientific">marine sediment metagenome</name>
    <dbReference type="NCBI Taxonomy" id="412755"/>
    <lineage>
        <taxon>unclassified sequences</taxon>
        <taxon>metagenomes</taxon>
        <taxon>ecological metagenomes</taxon>
    </lineage>
</organism>
<proteinExistence type="predicted"/>
<evidence type="ECO:0000313" key="1">
    <source>
        <dbReference type="EMBL" id="GAG41102.1"/>
    </source>
</evidence>
<feature type="non-terminal residue" evidence="1">
    <location>
        <position position="1"/>
    </location>
</feature>
<gene>
    <name evidence="1" type="ORF">S01H1_66033</name>
</gene>
<dbReference type="EMBL" id="BARS01043640">
    <property type="protein sequence ID" value="GAG41102.1"/>
    <property type="molecule type" value="Genomic_DNA"/>
</dbReference>